<sequence>MPSLWTLDEFDAHDSERALRLRHAPSWSELVGAVREALRAAIESENVRFGVDESGRDSRDLRGVVQFPLGTLLFDWLFNSTTGYRAQFRIGRANGLAMNAQLIGEVTAELGRFATTDEVIHRYTSEFTYKESTQGKVSLVAATLDPKLSKVWGCEKLIGNTGQIENLFVSRTGPKLVMPDTDPWSSLYPEDADGWLDVKGAFVPPTGQPYQLKSPEERAAKLEERGSA</sequence>
<proteinExistence type="predicted"/>
<organism evidence="2 3">
    <name type="scientific">Azotobacter beijerinckii</name>
    <dbReference type="NCBI Taxonomy" id="170623"/>
    <lineage>
        <taxon>Bacteria</taxon>
        <taxon>Pseudomonadati</taxon>
        <taxon>Pseudomonadota</taxon>
        <taxon>Gammaproteobacteria</taxon>
        <taxon>Pseudomonadales</taxon>
        <taxon>Pseudomonadaceae</taxon>
        <taxon>Azotobacter</taxon>
    </lineage>
</organism>
<feature type="region of interest" description="Disordered" evidence="1">
    <location>
        <begin position="206"/>
        <end position="228"/>
    </location>
</feature>
<dbReference type="EMBL" id="FNYQ01000212">
    <property type="protein sequence ID" value="SEJ68954.1"/>
    <property type="molecule type" value="Genomic_DNA"/>
</dbReference>
<accession>A0A1H7AWE6</accession>
<dbReference type="RefSeq" id="WP_090736676.1">
    <property type="nucleotide sequence ID" value="NZ_FNYQ01000212.1"/>
</dbReference>
<gene>
    <name evidence="2" type="ORF">SAMN04244572_04915</name>
</gene>
<reference evidence="2 3" key="1">
    <citation type="submission" date="2016-10" db="EMBL/GenBank/DDBJ databases">
        <authorList>
            <person name="de Groot N.N."/>
        </authorList>
    </citation>
    <scope>NUCLEOTIDE SEQUENCE [LARGE SCALE GENOMIC DNA]</scope>
    <source>
        <strain evidence="2 3">DSM 373</strain>
    </source>
</reference>
<dbReference type="Proteomes" id="UP000199250">
    <property type="component" value="Unassembled WGS sequence"/>
</dbReference>
<feature type="compositionally biased region" description="Basic and acidic residues" evidence="1">
    <location>
        <begin position="214"/>
        <end position="228"/>
    </location>
</feature>
<evidence type="ECO:0000313" key="2">
    <source>
        <dbReference type="EMBL" id="SEJ68954.1"/>
    </source>
</evidence>
<protein>
    <submittedName>
        <fullName evidence="2">Uncharacterized protein</fullName>
    </submittedName>
</protein>
<name>A0A1H7AWE6_9GAMM</name>
<dbReference type="AlphaFoldDB" id="A0A1H7AWE6"/>
<evidence type="ECO:0000313" key="3">
    <source>
        <dbReference type="Proteomes" id="UP000199250"/>
    </source>
</evidence>
<dbReference type="OrthoDB" id="8227665at2"/>
<evidence type="ECO:0000256" key="1">
    <source>
        <dbReference type="SAM" id="MobiDB-lite"/>
    </source>
</evidence>